<feature type="transmembrane region" description="Helical" evidence="8">
    <location>
        <begin position="63"/>
        <end position="87"/>
    </location>
</feature>
<protein>
    <recommendedName>
        <fullName evidence="8">Gustatory receptor</fullName>
    </recommendedName>
</protein>
<accession>A0ABD1F5M4</accession>
<comment type="similarity">
    <text evidence="8">Belongs to the insect chemoreceptor superfamily. Gustatory receptor (GR) family.</text>
</comment>
<evidence type="ECO:0000256" key="5">
    <source>
        <dbReference type="ARBA" id="ARBA00023136"/>
    </source>
</evidence>
<feature type="transmembrane region" description="Helical" evidence="8">
    <location>
        <begin position="253"/>
        <end position="274"/>
    </location>
</feature>
<gene>
    <name evidence="9" type="ORF">ABEB36_002408</name>
</gene>
<sequence length="350" mass="40713">MNKFVRYLNKIFIKCLRLLLIAPKDQKKTYLLLVYAVVIVVLFATTIYLRYEYDYKDFSQGILILYGLYEVTELCGCLTVLIILYTYRKTHLWQRLYKNINVLDEQECHTVIIVAFFVQVFLFFYTIIDWNVRFTSLSEIFFIILAGISSSVLFIYHLAVHTLYMSIVLEIKQKLIIVKEQLNSDLITMDVTDMYDSIYQAIEGGKIFNRLFGYQLLIFYFQWFVFSLNGLLNIVLMMNPEKYNYPSNMLENISLFICDVGLIPFGPCAIVFACDMIATEADKLMATCYAAQEKFHYNSREYQELQSLGSILGSGVLKFTAAKFVEIKKSTILSIMAAATTYFIAIVQFY</sequence>
<keyword evidence="5 8" id="KW-0472">Membrane</keyword>
<dbReference type="PANTHER" id="PTHR21143:SF104">
    <property type="entry name" value="GUSTATORY RECEPTOR 8A-RELATED"/>
    <property type="match status" value="1"/>
</dbReference>
<comment type="caution">
    <text evidence="9">The sequence shown here is derived from an EMBL/GenBank/DDBJ whole genome shotgun (WGS) entry which is preliminary data.</text>
</comment>
<dbReference type="InterPro" id="IPR013604">
    <property type="entry name" value="7TM_chemorcpt"/>
</dbReference>
<evidence type="ECO:0000256" key="1">
    <source>
        <dbReference type="ARBA" id="ARBA00004651"/>
    </source>
</evidence>
<organism evidence="9 10">
    <name type="scientific">Hypothenemus hampei</name>
    <name type="common">Coffee berry borer</name>
    <dbReference type="NCBI Taxonomy" id="57062"/>
    <lineage>
        <taxon>Eukaryota</taxon>
        <taxon>Metazoa</taxon>
        <taxon>Ecdysozoa</taxon>
        <taxon>Arthropoda</taxon>
        <taxon>Hexapoda</taxon>
        <taxon>Insecta</taxon>
        <taxon>Pterygota</taxon>
        <taxon>Neoptera</taxon>
        <taxon>Endopterygota</taxon>
        <taxon>Coleoptera</taxon>
        <taxon>Polyphaga</taxon>
        <taxon>Cucujiformia</taxon>
        <taxon>Curculionidae</taxon>
        <taxon>Scolytinae</taxon>
        <taxon>Hypothenemus</taxon>
    </lineage>
</organism>
<comment type="function">
    <text evidence="8">Gustatory receptor which mediates acceptance or avoidance behavior, depending on its substrates.</text>
</comment>
<keyword evidence="10" id="KW-1185">Reference proteome</keyword>
<dbReference type="Pfam" id="PF08395">
    <property type="entry name" value="7tm_7"/>
    <property type="match status" value="1"/>
</dbReference>
<keyword evidence="3 8" id="KW-0812">Transmembrane</keyword>
<evidence type="ECO:0000256" key="7">
    <source>
        <dbReference type="ARBA" id="ARBA00023224"/>
    </source>
</evidence>
<reference evidence="9 10" key="1">
    <citation type="submission" date="2024-05" db="EMBL/GenBank/DDBJ databases">
        <title>Genetic variation in Jamaican populations of the coffee berry borer (Hypothenemus hampei).</title>
        <authorList>
            <person name="Errbii M."/>
            <person name="Myrie A."/>
        </authorList>
    </citation>
    <scope>NUCLEOTIDE SEQUENCE [LARGE SCALE GENOMIC DNA]</scope>
    <source>
        <strain evidence="9">JA-Hopewell-2020-01-JO</strain>
        <tissue evidence="9">Whole body</tissue>
    </source>
</reference>
<dbReference type="Proteomes" id="UP001566132">
    <property type="component" value="Unassembled WGS sequence"/>
</dbReference>
<evidence type="ECO:0000256" key="2">
    <source>
        <dbReference type="ARBA" id="ARBA00022475"/>
    </source>
</evidence>
<comment type="subcellular location">
    <subcellularLocation>
        <location evidence="1 8">Cell membrane</location>
        <topology evidence="1 8">Multi-pass membrane protein</topology>
    </subcellularLocation>
</comment>
<proteinExistence type="inferred from homology"/>
<dbReference type="GO" id="GO:0007165">
    <property type="term" value="P:signal transduction"/>
    <property type="evidence" value="ECO:0007669"/>
    <property type="project" value="UniProtKB-KW"/>
</dbReference>
<evidence type="ECO:0000313" key="9">
    <source>
        <dbReference type="EMBL" id="KAL1512904.1"/>
    </source>
</evidence>
<evidence type="ECO:0000256" key="6">
    <source>
        <dbReference type="ARBA" id="ARBA00023170"/>
    </source>
</evidence>
<keyword evidence="4 8" id="KW-1133">Transmembrane helix</keyword>
<evidence type="ECO:0000256" key="4">
    <source>
        <dbReference type="ARBA" id="ARBA00022989"/>
    </source>
</evidence>
<dbReference type="AlphaFoldDB" id="A0ABD1F5M4"/>
<evidence type="ECO:0000256" key="3">
    <source>
        <dbReference type="ARBA" id="ARBA00022692"/>
    </source>
</evidence>
<feature type="transmembrane region" description="Helical" evidence="8">
    <location>
        <begin position="30"/>
        <end position="51"/>
    </location>
</feature>
<feature type="transmembrane region" description="Helical" evidence="8">
    <location>
        <begin position="331"/>
        <end position="349"/>
    </location>
</feature>
<evidence type="ECO:0000256" key="8">
    <source>
        <dbReference type="RuleBase" id="RU363108"/>
    </source>
</evidence>
<keyword evidence="6 8" id="KW-0675">Receptor</keyword>
<dbReference type="EMBL" id="JBDJPC010000002">
    <property type="protein sequence ID" value="KAL1512904.1"/>
    <property type="molecule type" value="Genomic_DNA"/>
</dbReference>
<evidence type="ECO:0000313" key="10">
    <source>
        <dbReference type="Proteomes" id="UP001566132"/>
    </source>
</evidence>
<feature type="transmembrane region" description="Helical" evidence="8">
    <location>
        <begin position="108"/>
        <end position="128"/>
    </location>
</feature>
<feature type="transmembrane region" description="Helical" evidence="8">
    <location>
        <begin position="216"/>
        <end position="238"/>
    </location>
</feature>
<dbReference type="PANTHER" id="PTHR21143">
    <property type="entry name" value="INVERTEBRATE GUSTATORY RECEPTOR"/>
    <property type="match status" value="1"/>
</dbReference>
<feature type="transmembrane region" description="Helical" evidence="8">
    <location>
        <begin position="140"/>
        <end position="164"/>
    </location>
</feature>
<keyword evidence="2 8" id="KW-1003">Cell membrane</keyword>
<name>A0ABD1F5M4_HYPHA</name>
<dbReference type="GO" id="GO:0005886">
    <property type="term" value="C:plasma membrane"/>
    <property type="evidence" value="ECO:0007669"/>
    <property type="project" value="UniProtKB-SubCell"/>
</dbReference>
<keyword evidence="7 8" id="KW-0807">Transducer</keyword>